<keyword evidence="6" id="KW-1185">Reference proteome</keyword>
<dbReference type="PANTHER" id="PTHR48025:SF17">
    <property type="entry name" value="28 KDA RIBONUCLEOPROTEIN, CHLOROPLASTIC"/>
    <property type="match status" value="1"/>
</dbReference>
<dbReference type="InterPro" id="IPR012677">
    <property type="entry name" value="Nucleotide-bd_a/b_plait_sf"/>
</dbReference>
<dbReference type="EMBL" id="CP039355">
    <property type="protein sequence ID" value="QCE15912.1"/>
    <property type="molecule type" value="Genomic_DNA"/>
</dbReference>
<dbReference type="Proteomes" id="UP000501690">
    <property type="component" value="Linkage Group LG11"/>
</dbReference>
<dbReference type="InterPro" id="IPR000504">
    <property type="entry name" value="RRM_dom"/>
</dbReference>
<dbReference type="AlphaFoldDB" id="A0A4D6NSG9"/>
<dbReference type="GO" id="GO:0003729">
    <property type="term" value="F:mRNA binding"/>
    <property type="evidence" value="ECO:0007669"/>
    <property type="project" value="EnsemblPlants"/>
</dbReference>
<dbReference type="PROSITE" id="PS50102">
    <property type="entry name" value="RRM"/>
    <property type="match status" value="2"/>
</dbReference>
<dbReference type="SUPFAM" id="SSF54928">
    <property type="entry name" value="RNA-binding domain, RBD"/>
    <property type="match status" value="2"/>
</dbReference>
<dbReference type="InterPro" id="IPR050502">
    <property type="entry name" value="Euk_RNA-bind_prot"/>
</dbReference>
<keyword evidence="1 2" id="KW-0694">RNA-binding</keyword>
<dbReference type="Gene3D" id="3.30.70.330">
    <property type="match status" value="2"/>
</dbReference>
<evidence type="ECO:0000313" key="5">
    <source>
        <dbReference type="EMBL" id="QCE15912.1"/>
    </source>
</evidence>
<evidence type="ECO:0000313" key="6">
    <source>
        <dbReference type="Proteomes" id="UP000501690"/>
    </source>
</evidence>
<feature type="domain" description="RRM" evidence="4">
    <location>
        <begin position="84"/>
        <end position="161"/>
    </location>
</feature>
<dbReference type="GO" id="GO:0009535">
    <property type="term" value="C:chloroplast thylakoid membrane"/>
    <property type="evidence" value="ECO:0007669"/>
    <property type="project" value="TreeGrafter"/>
</dbReference>
<dbReference type="GO" id="GO:1901259">
    <property type="term" value="P:chloroplast rRNA processing"/>
    <property type="evidence" value="ECO:0007669"/>
    <property type="project" value="TreeGrafter"/>
</dbReference>
<evidence type="ECO:0000259" key="4">
    <source>
        <dbReference type="PROSITE" id="PS50102"/>
    </source>
</evidence>
<feature type="compositionally biased region" description="Polar residues" evidence="3">
    <location>
        <begin position="266"/>
        <end position="278"/>
    </location>
</feature>
<dbReference type="PANTHER" id="PTHR48025">
    <property type="entry name" value="OS02G0815200 PROTEIN"/>
    <property type="match status" value="1"/>
</dbReference>
<sequence length="311" mass="34583">MALLRVVCLTSANQLSVQTYSHSHSHPIALSSLSQSINFPNRPSFHLPPLSLTTTKQTPNFTLTCVSTSQQQPQPVTEEEFSRTRLLAQNVPWTSTPEDIRSLFEKHGKVLEVELSMYKKNRNRGLAFVEMGSPEEALEALNKLESYEFEGRVMKVNYARPKKKKTPPPVKPNPGVTFNLFVGNLSYLAKSKDLKEFFDSGTNKVVRAEVVFLDNPRKPSGYGFVSYKSKKEAEAALAEFQGKEFMGRAIRVDRGRRFVQKPGDGNSKSVVDTPSELSVNGEEAEQPAEGTPNSEDTPELSVNEAEADKAD</sequence>
<evidence type="ECO:0000256" key="3">
    <source>
        <dbReference type="SAM" id="MobiDB-lite"/>
    </source>
</evidence>
<dbReference type="Gramene" id="Vigun09g179100.1.v1.2">
    <property type="protein sequence ID" value="Vigun09g179100.1.v1.2"/>
    <property type="gene ID" value="Vigun09g179100.v1.2"/>
</dbReference>
<dbReference type="InterPro" id="IPR035979">
    <property type="entry name" value="RBD_domain_sf"/>
</dbReference>
<accession>A0A4D6NSG9</accession>
<reference evidence="5 6" key="1">
    <citation type="submission" date="2019-04" db="EMBL/GenBank/DDBJ databases">
        <title>An improved genome assembly and genetic linkage map for asparagus bean, Vigna unguiculata ssp. sesquipedialis.</title>
        <authorList>
            <person name="Xia Q."/>
            <person name="Zhang R."/>
            <person name="Dong Y."/>
        </authorList>
    </citation>
    <scope>NUCLEOTIDE SEQUENCE [LARGE SCALE GENOMIC DNA]</scope>
    <source>
        <tissue evidence="5">Leaf</tissue>
    </source>
</reference>
<proteinExistence type="predicted"/>
<dbReference type="CDD" id="cd00590">
    <property type="entry name" value="RRM_SF"/>
    <property type="match status" value="2"/>
</dbReference>
<feature type="region of interest" description="Disordered" evidence="3">
    <location>
        <begin position="258"/>
        <end position="311"/>
    </location>
</feature>
<dbReference type="Pfam" id="PF00076">
    <property type="entry name" value="RRM_1"/>
    <property type="match status" value="2"/>
</dbReference>
<name>A0A4D6NSG9_VIGUN</name>
<protein>
    <submittedName>
        <fullName evidence="5">Nucleolin</fullName>
    </submittedName>
</protein>
<dbReference type="OrthoDB" id="272703at2759"/>
<gene>
    <name evidence="5" type="ORF">DEO72_LG11g2925</name>
</gene>
<evidence type="ECO:0000256" key="2">
    <source>
        <dbReference type="PROSITE-ProRule" id="PRU00176"/>
    </source>
</evidence>
<dbReference type="SMART" id="SM00360">
    <property type="entry name" value="RRM"/>
    <property type="match status" value="2"/>
</dbReference>
<evidence type="ECO:0000256" key="1">
    <source>
        <dbReference type="ARBA" id="ARBA00022884"/>
    </source>
</evidence>
<feature type="domain" description="RRM" evidence="4">
    <location>
        <begin position="178"/>
        <end position="257"/>
    </location>
</feature>
<organism evidence="5 6">
    <name type="scientific">Vigna unguiculata</name>
    <name type="common">Cowpea</name>
    <dbReference type="NCBI Taxonomy" id="3917"/>
    <lineage>
        <taxon>Eukaryota</taxon>
        <taxon>Viridiplantae</taxon>
        <taxon>Streptophyta</taxon>
        <taxon>Embryophyta</taxon>
        <taxon>Tracheophyta</taxon>
        <taxon>Spermatophyta</taxon>
        <taxon>Magnoliopsida</taxon>
        <taxon>eudicotyledons</taxon>
        <taxon>Gunneridae</taxon>
        <taxon>Pentapetalae</taxon>
        <taxon>rosids</taxon>
        <taxon>fabids</taxon>
        <taxon>Fabales</taxon>
        <taxon>Fabaceae</taxon>
        <taxon>Papilionoideae</taxon>
        <taxon>50 kb inversion clade</taxon>
        <taxon>NPAAA clade</taxon>
        <taxon>indigoferoid/millettioid clade</taxon>
        <taxon>Phaseoleae</taxon>
        <taxon>Vigna</taxon>
    </lineage>
</organism>